<dbReference type="AlphaFoldDB" id="A0A1I4NBT7"/>
<evidence type="ECO:0000313" key="1">
    <source>
        <dbReference type="EMBL" id="SFM12939.1"/>
    </source>
</evidence>
<dbReference type="Proteomes" id="UP000183287">
    <property type="component" value="Unassembled WGS sequence"/>
</dbReference>
<sequence length="74" mass="7645">MITTLTVYSAQVHADATALLVYQGQPNRTVSWNLIGSGSVMPLSNYTDVTGKAGALYQPGTIGDTVTVEVTAGA</sequence>
<reference evidence="2" key="1">
    <citation type="submission" date="2016-10" db="EMBL/GenBank/DDBJ databases">
        <authorList>
            <person name="Varghese N."/>
            <person name="Submissions S."/>
        </authorList>
    </citation>
    <scope>NUCLEOTIDE SEQUENCE [LARGE SCALE GENOMIC DNA]</scope>
    <source>
        <strain evidence="2">Nm44</strain>
    </source>
</reference>
<keyword evidence="2" id="KW-1185">Reference proteome</keyword>
<proteinExistence type="predicted"/>
<name>A0A1I4NBT7_9PROT</name>
<organism evidence="1 2">
    <name type="scientific">Nitrosomonas communis</name>
    <dbReference type="NCBI Taxonomy" id="44574"/>
    <lineage>
        <taxon>Bacteria</taxon>
        <taxon>Pseudomonadati</taxon>
        <taxon>Pseudomonadota</taxon>
        <taxon>Betaproteobacteria</taxon>
        <taxon>Nitrosomonadales</taxon>
        <taxon>Nitrosomonadaceae</taxon>
        <taxon>Nitrosomonas</taxon>
    </lineage>
</organism>
<evidence type="ECO:0000313" key="2">
    <source>
        <dbReference type="Proteomes" id="UP000183287"/>
    </source>
</evidence>
<dbReference type="EMBL" id="FOUB01000014">
    <property type="protein sequence ID" value="SFM12939.1"/>
    <property type="molecule type" value="Genomic_DNA"/>
</dbReference>
<accession>A0A1I4NBT7</accession>
<gene>
    <name evidence="1" type="ORF">SAMN05421863_101432</name>
</gene>
<protein>
    <submittedName>
        <fullName evidence="1">Uncharacterized protein</fullName>
    </submittedName>
</protein>